<keyword evidence="6 8" id="KW-0472">Membrane</keyword>
<name>A0AAD2FGQ6_9STRA</name>
<feature type="compositionally biased region" description="Polar residues" evidence="7">
    <location>
        <begin position="106"/>
        <end position="120"/>
    </location>
</feature>
<dbReference type="Pfam" id="PF00560">
    <property type="entry name" value="LRR_1"/>
    <property type="match status" value="1"/>
</dbReference>
<dbReference type="SMART" id="SM00369">
    <property type="entry name" value="LRR_TYP"/>
    <property type="match status" value="3"/>
</dbReference>
<dbReference type="InterPro" id="IPR003591">
    <property type="entry name" value="Leu-rich_rpt_typical-subtyp"/>
</dbReference>
<feature type="transmembrane region" description="Helical" evidence="8">
    <location>
        <begin position="249"/>
        <end position="272"/>
    </location>
</feature>
<feature type="compositionally biased region" description="Polar residues" evidence="7">
    <location>
        <begin position="44"/>
        <end position="67"/>
    </location>
</feature>
<evidence type="ECO:0000259" key="9">
    <source>
        <dbReference type="Pfam" id="PF23598"/>
    </source>
</evidence>
<keyword evidence="4" id="KW-0732">Signal</keyword>
<keyword evidence="8" id="KW-0812">Transmembrane</keyword>
<keyword evidence="2" id="KW-1003">Cell membrane</keyword>
<dbReference type="PANTHER" id="PTHR48004">
    <property type="entry name" value="OS01G0149700 PROTEIN"/>
    <property type="match status" value="1"/>
</dbReference>
<proteinExistence type="predicted"/>
<dbReference type="AlphaFoldDB" id="A0AAD2FGQ6"/>
<dbReference type="FunFam" id="3.80.10.10:FF:000299">
    <property type="entry name" value="Piriformospora indica-insensitive protein 2"/>
    <property type="match status" value="1"/>
</dbReference>
<dbReference type="Pfam" id="PF23598">
    <property type="entry name" value="LRR_14"/>
    <property type="match status" value="1"/>
</dbReference>
<feature type="domain" description="Disease resistance R13L4/SHOC-2-like LRR" evidence="9">
    <location>
        <begin position="594"/>
        <end position="709"/>
    </location>
</feature>
<accession>A0AAD2FGQ6</accession>
<evidence type="ECO:0000256" key="5">
    <source>
        <dbReference type="ARBA" id="ARBA00022737"/>
    </source>
</evidence>
<comment type="caution">
    <text evidence="10">The sequence shown here is derived from an EMBL/GenBank/DDBJ whole genome shotgun (WGS) entry which is preliminary data.</text>
</comment>
<dbReference type="EMBL" id="CAKOGP040000591">
    <property type="protein sequence ID" value="CAJ1937011.1"/>
    <property type="molecule type" value="Genomic_DNA"/>
</dbReference>
<feature type="compositionally biased region" description="Polar residues" evidence="7">
    <location>
        <begin position="75"/>
        <end position="84"/>
    </location>
</feature>
<dbReference type="InterPro" id="IPR055414">
    <property type="entry name" value="LRR_R13L4/SHOC2-like"/>
</dbReference>
<evidence type="ECO:0000313" key="11">
    <source>
        <dbReference type="Proteomes" id="UP001295423"/>
    </source>
</evidence>
<feature type="compositionally biased region" description="Low complexity" evidence="7">
    <location>
        <begin position="158"/>
        <end position="169"/>
    </location>
</feature>
<evidence type="ECO:0000256" key="2">
    <source>
        <dbReference type="ARBA" id="ARBA00022475"/>
    </source>
</evidence>
<evidence type="ECO:0000313" key="10">
    <source>
        <dbReference type="EMBL" id="CAJ1937011.1"/>
    </source>
</evidence>
<evidence type="ECO:0000256" key="1">
    <source>
        <dbReference type="ARBA" id="ARBA00004236"/>
    </source>
</evidence>
<dbReference type="SUPFAM" id="SSF52058">
    <property type="entry name" value="L domain-like"/>
    <property type="match status" value="1"/>
</dbReference>
<organism evidence="10 11">
    <name type="scientific">Cylindrotheca closterium</name>
    <dbReference type="NCBI Taxonomy" id="2856"/>
    <lineage>
        <taxon>Eukaryota</taxon>
        <taxon>Sar</taxon>
        <taxon>Stramenopiles</taxon>
        <taxon>Ochrophyta</taxon>
        <taxon>Bacillariophyta</taxon>
        <taxon>Bacillariophyceae</taxon>
        <taxon>Bacillariophycidae</taxon>
        <taxon>Bacillariales</taxon>
        <taxon>Bacillariaceae</taxon>
        <taxon>Cylindrotheca</taxon>
    </lineage>
</organism>
<feature type="region of interest" description="Disordered" evidence="7">
    <location>
        <begin position="1"/>
        <end position="178"/>
    </location>
</feature>
<protein>
    <recommendedName>
        <fullName evidence="9">Disease resistance R13L4/SHOC-2-like LRR domain-containing protein</fullName>
    </recommendedName>
</protein>
<gene>
    <name evidence="10" type="ORF">CYCCA115_LOCUS5469</name>
</gene>
<dbReference type="InterPro" id="IPR001611">
    <property type="entry name" value="Leu-rich_rpt"/>
</dbReference>
<keyword evidence="8" id="KW-1133">Transmembrane helix</keyword>
<dbReference type="GO" id="GO:0005886">
    <property type="term" value="C:plasma membrane"/>
    <property type="evidence" value="ECO:0007669"/>
    <property type="project" value="UniProtKB-SubCell"/>
</dbReference>
<dbReference type="Proteomes" id="UP001295423">
    <property type="component" value="Unassembled WGS sequence"/>
</dbReference>
<keyword evidence="5" id="KW-0677">Repeat</keyword>
<feature type="compositionally biased region" description="Low complexity" evidence="7">
    <location>
        <begin position="90"/>
        <end position="105"/>
    </location>
</feature>
<evidence type="ECO:0000256" key="6">
    <source>
        <dbReference type="ARBA" id="ARBA00023136"/>
    </source>
</evidence>
<feature type="compositionally biased region" description="Basic and acidic residues" evidence="7">
    <location>
        <begin position="31"/>
        <end position="40"/>
    </location>
</feature>
<sequence>MTQQHESNDENDDDKKMNTNLIPSSSTTQSETDKEKDSEIKNVSVGSNSYLLSKSTAVSESTGTETLTDCAPSRESASASSLNKSMDHPQSQSQSRSRLQSQLLSATSPTQQLPQGQQRLYLSKPDTERQTDNSRPIPNTGTTAPTESSAVDDDIDTNNVNHDPNQNQNDETDLEAPTPPEVYVQAEVARDMDSVVNQAVSEALRERDRNVVSAVHVETAPEEDPDPKFSNNHQLLAEAEIKHLRRQRFIYVGFGAFIVTLILAIVLLTGVLDLNPNPDPDNVRVLNNQTNTTANGTTATASPSSLSFLSLSSDLPLQLCQGNCNRDQDCDEGLMCMERIEGNLHDVPGCSGKVEDFQSINFCIVKTLTRLRETNRFPLGLCEGDCDSDVDCNTGMICFQRNSFEPVPQCFGGENDESQTDYCVPPEPTANPSTSPTGPTLWPALPPSVAPTPNPSVATTLNPTIDPFRIGAIDASLGDDLLPYHPEARKWLLQTDTWLPPEEAADPSGLWRERYAFVTLYFATNGPFWPTQTQGRWLSNESVCQWNKGIRCNMDGKVDYLDIVDWSRIVGSILSELKALTMLSHLGFSSHELGGSFPTDIMSLTLLTRLDLRSNELSGVIPTEIGLLSKLQVLDLRRNNLVGRLPSEIGRLTDLRNNFLDENLISGSIPTHIGQLTALQGLWAYNNRLNGPLPSELGLLTNMEYLHLYDNDLTGPIISEIGQLTNMDWLSLYDNAFERNIPTEIGRLTNMWFLDLSSNRLTGLVPFEFGNLYLEALNLARNQLTGTFPVMTFVSRNSEPRCFIESNRFNDTSSVQNVCQV</sequence>
<keyword evidence="11" id="KW-1185">Reference proteome</keyword>
<evidence type="ECO:0000256" key="8">
    <source>
        <dbReference type="SAM" id="Phobius"/>
    </source>
</evidence>
<evidence type="ECO:0000256" key="4">
    <source>
        <dbReference type="ARBA" id="ARBA00022729"/>
    </source>
</evidence>
<dbReference type="InterPro" id="IPR052941">
    <property type="entry name" value="StomDev_PlantInt_Reg"/>
</dbReference>
<evidence type="ECO:0000256" key="7">
    <source>
        <dbReference type="SAM" id="MobiDB-lite"/>
    </source>
</evidence>
<reference evidence="10" key="1">
    <citation type="submission" date="2023-08" db="EMBL/GenBank/DDBJ databases">
        <authorList>
            <person name="Audoor S."/>
            <person name="Bilcke G."/>
        </authorList>
    </citation>
    <scope>NUCLEOTIDE SEQUENCE</scope>
</reference>
<dbReference type="Gene3D" id="3.80.10.10">
    <property type="entry name" value="Ribonuclease Inhibitor"/>
    <property type="match status" value="2"/>
</dbReference>
<dbReference type="InterPro" id="IPR032675">
    <property type="entry name" value="LRR_dom_sf"/>
</dbReference>
<evidence type="ECO:0000256" key="3">
    <source>
        <dbReference type="ARBA" id="ARBA00022614"/>
    </source>
</evidence>
<comment type="subcellular location">
    <subcellularLocation>
        <location evidence="1">Cell membrane</location>
    </subcellularLocation>
</comment>
<feature type="compositionally biased region" description="Polar residues" evidence="7">
    <location>
        <begin position="18"/>
        <end position="30"/>
    </location>
</feature>
<keyword evidence="3" id="KW-0433">Leucine-rich repeat</keyword>
<feature type="compositionally biased region" description="Polar residues" evidence="7">
    <location>
        <begin position="133"/>
        <end position="149"/>
    </location>
</feature>
<dbReference type="PANTHER" id="PTHR48004:SF59">
    <property type="entry name" value="LEUCINE-RICH REPEAT-CONTAINING N-TERMINAL PLANT-TYPE DOMAIN-CONTAINING PROTEIN"/>
    <property type="match status" value="1"/>
</dbReference>